<accession>A0A7Y9GKS0</accession>
<organism evidence="2 3">
    <name type="scientific">Microbacterium immunditiarum</name>
    <dbReference type="NCBI Taxonomy" id="337480"/>
    <lineage>
        <taxon>Bacteria</taxon>
        <taxon>Bacillati</taxon>
        <taxon>Actinomycetota</taxon>
        <taxon>Actinomycetes</taxon>
        <taxon>Micrococcales</taxon>
        <taxon>Microbacteriaceae</taxon>
        <taxon>Microbacterium</taxon>
    </lineage>
</organism>
<reference evidence="2 3" key="1">
    <citation type="submission" date="2020-07" db="EMBL/GenBank/DDBJ databases">
        <title>Sequencing the genomes of 1000 actinobacteria strains.</title>
        <authorList>
            <person name="Klenk H.-P."/>
        </authorList>
    </citation>
    <scope>NUCLEOTIDE SEQUENCE [LARGE SCALE GENOMIC DNA]</scope>
    <source>
        <strain evidence="2 3">DSM 24662</strain>
    </source>
</reference>
<keyword evidence="3" id="KW-1185">Reference proteome</keyword>
<gene>
    <name evidence="2" type="ORF">BJ991_000317</name>
</gene>
<proteinExistence type="predicted"/>
<evidence type="ECO:0000256" key="1">
    <source>
        <dbReference type="SAM" id="Phobius"/>
    </source>
</evidence>
<evidence type="ECO:0000313" key="2">
    <source>
        <dbReference type="EMBL" id="NYE18289.1"/>
    </source>
</evidence>
<keyword evidence="1" id="KW-1133">Transmembrane helix</keyword>
<dbReference type="Proteomes" id="UP000576969">
    <property type="component" value="Unassembled WGS sequence"/>
</dbReference>
<comment type="caution">
    <text evidence="2">The sequence shown here is derived from an EMBL/GenBank/DDBJ whole genome shotgun (WGS) entry which is preliminary data.</text>
</comment>
<name>A0A7Y9GKS0_9MICO</name>
<sequence>MLFALYAVLFVGGMYLFGLSFNLEAFQGLVFTAGVLCVSAALATPITASAIQNQSGVSRQR</sequence>
<dbReference type="RefSeq" id="WP_179486848.1">
    <property type="nucleotide sequence ID" value="NZ_JACCBV010000001.1"/>
</dbReference>
<evidence type="ECO:0000313" key="3">
    <source>
        <dbReference type="Proteomes" id="UP000576969"/>
    </source>
</evidence>
<evidence type="ECO:0008006" key="4">
    <source>
        <dbReference type="Google" id="ProtNLM"/>
    </source>
</evidence>
<keyword evidence="1" id="KW-0472">Membrane</keyword>
<protein>
    <recommendedName>
        <fullName evidence="4">Major facilitator superfamily (MFS) profile domain-containing protein</fullName>
    </recommendedName>
</protein>
<dbReference type="EMBL" id="JACCBV010000001">
    <property type="protein sequence ID" value="NYE18289.1"/>
    <property type="molecule type" value="Genomic_DNA"/>
</dbReference>
<feature type="transmembrane region" description="Helical" evidence="1">
    <location>
        <begin position="28"/>
        <end position="51"/>
    </location>
</feature>
<dbReference type="AlphaFoldDB" id="A0A7Y9GKS0"/>
<keyword evidence="1" id="KW-0812">Transmembrane</keyword>